<protein>
    <submittedName>
        <fullName evidence="1">Uncharacterized protein</fullName>
    </submittedName>
</protein>
<reference evidence="1" key="1">
    <citation type="submission" date="2020-05" db="EMBL/GenBank/DDBJ databases">
        <title>Large-scale comparative analyses of tick genomes elucidate their genetic diversity and vector capacities.</title>
        <authorList>
            <person name="Jia N."/>
            <person name="Wang J."/>
            <person name="Shi W."/>
            <person name="Du L."/>
            <person name="Sun Y."/>
            <person name="Zhan W."/>
            <person name="Jiang J."/>
            <person name="Wang Q."/>
            <person name="Zhang B."/>
            <person name="Ji P."/>
            <person name="Sakyi L.B."/>
            <person name="Cui X."/>
            <person name="Yuan T."/>
            <person name="Jiang B."/>
            <person name="Yang W."/>
            <person name="Lam T.T.-Y."/>
            <person name="Chang Q."/>
            <person name="Ding S."/>
            <person name="Wang X."/>
            <person name="Zhu J."/>
            <person name="Ruan X."/>
            <person name="Zhao L."/>
            <person name="Wei J."/>
            <person name="Que T."/>
            <person name="Du C."/>
            <person name="Cheng J."/>
            <person name="Dai P."/>
            <person name="Han X."/>
            <person name="Huang E."/>
            <person name="Gao Y."/>
            <person name="Liu J."/>
            <person name="Shao H."/>
            <person name="Ye R."/>
            <person name="Li L."/>
            <person name="Wei W."/>
            <person name="Wang X."/>
            <person name="Wang C."/>
            <person name="Yang T."/>
            <person name="Huo Q."/>
            <person name="Li W."/>
            <person name="Guo W."/>
            <person name="Chen H."/>
            <person name="Zhou L."/>
            <person name="Ni X."/>
            <person name="Tian J."/>
            <person name="Zhou Y."/>
            <person name="Sheng Y."/>
            <person name="Liu T."/>
            <person name="Pan Y."/>
            <person name="Xia L."/>
            <person name="Li J."/>
            <person name="Zhao F."/>
            <person name="Cao W."/>
        </authorList>
    </citation>
    <scope>NUCLEOTIDE SEQUENCE</scope>
    <source>
        <strain evidence="1">Hyas-2018</strain>
    </source>
</reference>
<comment type="caution">
    <text evidence="1">The sequence shown here is derived from an EMBL/GenBank/DDBJ whole genome shotgun (WGS) entry which is preliminary data.</text>
</comment>
<dbReference type="Proteomes" id="UP000821845">
    <property type="component" value="Chromosome 9"/>
</dbReference>
<accession>A0ACB7RHK0</accession>
<evidence type="ECO:0000313" key="2">
    <source>
        <dbReference type="Proteomes" id="UP000821845"/>
    </source>
</evidence>
<gene>
    <name evidence="1" type="ORF">HPB50_003438</name>
</gene>
<dbReference type="EMBL" id="CM023489">
    <property type="protein sequence ID" value="KAH6921615.1"/>
    <property type="molecule type" value="Genomic_DNA"/>
</dbReference>
<name>A0ACB7RHK0_HYAAI</name>
<keyword evidence="2" id="KW-1185">Reference proteome</keyword>
<organism evidence="1 2">
    <name type="scientific">Hyalomma asiaticum</name>
    <name type="common">Tick</name>
    <dbReference type="NCBI Taxonomy" id="266040"/>
    <lineage>
        <taxon>Eukaryota</taxon>
        <taxon>Metazoa</taxon>
        <taxon>Ecdysozoa</taxon>
        <taxon>Arthropoda</taxon>
        <taxon>Chelicerata</taxon>
        <taxon>Arachnida</taxon>
        <taxon>Acari</taxon>
        <taxon>Parasitiformes</taxon>
        <taxon>Ixodida</taxon>
        <taxon>Ixodoidea</taxon>
        <taxon>Ixodidae</taxon>
        <taxon>Hyalomminae</taxon>
        <taxon>Hyalomma</taxon>
    </lineage>
</organism>
<sequence length="415" mass="45146">MAKSESNDARNADTGAKAAAPKNKSGTKRRAGGANWSPRNCLLVRDFLVPRLDRCLYGEDLKWIDRNEGIFLIRWTHQGSKSFNREGPNVFRDWSILKRKWDDSDPNRLSKAKQRVRDARWRFGTRIFLSSAEKDNKETRPQMDSVWTCRRRLCFFPPSSVRCDISAYRKCRCMSDSDSESVPPPTCASDVWSTMRSLTESSFVTLATLKNGSRQHNCHTSVTPPPPLQPAQPTSDLLAPTAQATVGTSAPPSTARQEDQVVPIQTGVSSPQPSVDEGSLSPHSVHSFKEQVATAMATAPRSTQAETATGGSPPMFLAEAAPAHQGEQLVSGALQDSGAMSAFCSQQTPKAEPSTEHTDGRPATAAMTGAAAVQSGWSGHATSSSWLARDEPVYGYPFGSIVHCKGRPSTCFDCL</sequence>
<proteinExistence type="predicted"/>
<evidence type="ECO:0000313" key="1">
    <source>
        <dbReference type="EMBL" id="KAH6921615.1"/>
    </source>
</evidence>